<dbReference type="InterPro" id="IPR036737">
    <property type="entry name" value="OmpA-like_sf"/>
</dbReference>
<dbReference type="Gene3D" id="3.30.1330.60">
    <property type="entry name" value="OmpA-like domain"/>
    <property type="match status" value="1"/>
</dbReference>
<dbReference type="CDD" id="cd07185">
    <property type="entry name" value="OmpA_C-like"/>
    <property type="match status" value="1"/>
</dbReference>
<dbReference type="InterPro" id="IPR006664">
    <property type="entry name" value="OMP_bac"/>
</dbReference>
<dbReference type="AlphaFoldDB" id="A0A1H2WB20"/>
<dbReference type="InterPro" id="IPR011990">
    <property type="entry name" value="TPR-like_helical_dom_sf"/>
</dbReference>
<dbReference type="InterPro" id="IPR006665">
    <property type="entry name" value="OmpA-like"/>
</dbReference>
<dbReference type="PROSITE" id="PS51123">
    <property type="entry name" value="OMPA_2"/>
    <property type="match status" value="1"/>
</dbReference>
<comment type="caution">
    <text evidence="7">The sequence shown here is derived from an EMBL/GenBank/DDBJ whole genome shotgun (WGS) entry which is preliminary data.</text>
</comment>
<dbReference type="Gene3D" id="1.25.40.10">
    <property type="entry name" value="Tetratricopeptide repeat domain"/>
    <property type="match status" value="1"/>
</dbReference>
<name>A0A1H2WB20_9FLAO</name>
<dbReference type="SUPFAM" id="SSF82171">
    <property type="entry name" value="DPP6 N-terminal domain-like"/>
    <property type="match status" value="1"/>
</dbReference>
<feature type="domain" description="OmpA-like" evidence="6">
    <location>
        <begin position="549"/>
        <end position="670"/>
    </location>
</feature>
<evidence type="ECO:0000313" key="7">
    <source>
        <dbReference type="EMBL" id="SDW77822.1"/>
    </source>
</evidence>
<dbReference type="EMBL" id="FNND01000004">
    <property type="protein sequence ID" value="SDW77822.1"/>
    <property type="molecule type" value="Genomic_DNA"/>
</dbReference>
<feature type="signal peptide" evidence="5">
    <location>
        <begin position="1"/>
        <end position="20"/>
    </location>
</feature>
<dbReference type="GeneID" id="85017448"/>
<feature type="chain" id="PRO_5028954125" evidence="5">
    <location>
        <begin position="21"/>
        <end position="670"/>
    </location>
</feature>
<keyword evidence="8" id="KW-1185">Reference proteome</keyword>
<dbReference type="Pfam" id="PF07676">
    <property type="entry name" value="PD40"/>
    <property type="match status" value="2"/>
</dbReference>
<evidence type="ECO:0000256" key="1">
    <source>
        <dbReference type="ARBA" id="ARBA00004442"/>
    </source>
</evidence>
<comment type="subcellular location">
    <subcellularLocation>
        <location evidence="1">Cell outer membrane</location>
    </subcellularLocation>
</comment>
<evidence type="ECO:0000256" key="5">
    <source>
        <dbReference type="SAM" id="SignalP"/>
    </source>
</evidence>
<keyword evidence="2 4" id="KW-0472">Membrane</keyword>
<gene>
    <name evidence="7" type="ORF">SAMN05444420_10431</name>
</gene>
<sequence length="670" mass="76756">MIRKITAIFLLFCSTSVVFAQVDDQEKLKKENESKIKKANDLYGKYAYVDAIKIYERIAEQGYVDQNILENLGNSYYFNADYTTALKWYDKLFANAKKDSENYKITPEYYYRYAQCLKSVERYDEAKIILDQFVKLTGKDDLRARKLEEHADYLQVIKDNSGRLTIKPVEINTEFSEYGTAFYGKDEVVYTASRKTSARGTSNWTGEGYYDLFRAKFSNGQLSKEEPFSSKLNSLLNESSPVFTRTMDTIYFTRNYQVPLSKEEKKKKAEEKVLLELYRSVRKNNEWTDPVRLPFNVTGYSVAHPAITPDGKWLYFAADIKETRGKSDIFRVRINHKKGTYGKPENLGDLINTEGRETFPFISSKNVLFFSSDGLPGLGGLDIFAVKIEQDGSLKRLQNIGRPGNTPDDDFAFVLDEDRSIGFLSSNRPGGKGKDDIYYFVQNRPLEFDCKKTIKGIVKDIDTKEVLGHVTLTLSDSDQKEMAKIENKTNGDYDFGVKTVNCDDTFVFLRAQREDYAVVEEQVSIREKGTVIEKEILMKTTKKKLKKGDDLAKIFQIKEIKFDLNKYNIRPDAAAELVKIVEAMKDHPTMKIAIRSHTDSRGSDKYNLILSDKRAKATMAWIVSQGIAKNRLTAKGYGETQLVNGCKNGVPCTEEEHQQNRRSEFIITEM</sequence>
<dbReference type="RefSeq" id="WP_016420674.1">
    <property type="nucleotide sequence ID" value="NZ_FNND01000004.1"/>
</dbReference>
<dbReference type="PRINTS" id="PR01021">
    <property type="entry name" value="OMPADOMAIN"/>
</dbReference>
<organism evidence="7 8">
    <name type="scientific">Capnocytophaga granulosa</name>
    <dbReference type="NCBI Taxonomy" id="45242"/>
    <lineage>
        <taxon>Bacteria</taxon>
        <taxon>Pseudomonadati</taxon>
        <taxon>Bacteroidota</taxon>
        <taxon>Flavobacteriia</taxon>
        <taxon>Flavobacteriales</taxon>
        <taxon>Flavobacteriaceae</taxon>
        <taxon>Capnocytophaga</taxon>
    </lineage>
</organism>
<reference evidence="7 8" key="1">
    <citation type="submission" date="2016-10" db="EMBL/GenBank/DDBJ databases">
        <authorList>
            <person name="Varghese N."/>
            <person name="Submissions S."/>
        </authorList>
    </citation>
    <scope>NUCLEOTIDE SEQUENCE [LARGE SCALE GENOMIC DNA]</scope>
    <source>
        <strain evidence="7 8">DSM 11449</strain>
    </source>
</reference>
<dbReference type="Pfam" id="PF00691">
    <property type="entry name" value="OmpA"/>
    <property type="match status" value="1"/>
</dbReference>
<dbReference type="SUPFAM" id="SSF48452">
    <property type="entry name" value="TPR-like"/>
    <property type="match status" value="1"/>
</dbReference>
<dbReference type="OrthoDB" id="9809364at2"/>
<protein>
    <submittedName>
        <fullName evidence="7">WD40-like Beta Propeller Repeat</fullName>
    </submittedName>
</protein>
<dbReference type="Gene3D" id="2.120.10.30">
    <property type="entry name" value="TolB, C-terminal domain"/>
    <property type="match status" value="1"/>
</dbReference>
<dbReference type="InterPro" id="IPR011042">
    <property type="entry name" value="6-blade_b-propeller_TolB-like"/>
</dbReference>
<evidence type="ECO:0000256" key="2">
    <source>
        <dbReference type="ARBA" id="ARBA00023136"/>
    </source>
</evidence>
<dbReference type="PANTHER" id="PTHR30329:SF21">
    <property type="entry name" value="LIPOPROTEIN YIAD-RELATED"/>
    <property type="match status" value="1"/>
</dbReference>
<accession>A0A1H2WB20</accession>
<proteinExistence type="predicted"/>
<evidence type="ECO:0000259" key="6">
    <source>
        <dbReference type="PROSITE" id="PS51123"/>
    </source>
</evidence>
<keyword evidence="5" id="KW-0732">Signal</keyword>
<dbReference type="InterPro" id="IPR050330">
    <property type="entry name" value="Bact_OuterMem_StrucFunc"/>
</dbReference>
<dbReference type="Proteomes" id="UP000182771">
    <property type="component" value="Unassembled WGS sequence"/>
</dbReference>
<keyword evidence="3" id="KW-0998">Cell outer membrane</keyword>
<dbReference type="PANTHER" id="PTHR30329">
    <property type="entry name" value="STATOR ELEMENT OF FLAGELLAR MOTOR COMPLEX"/>
    <property type="match status" value="1"/>
</dbReference>
<evidence type="ECO:0000313" key="8">
    <source>
        <dbReference type="Proteomes" id="UP000182771"/>
    </source>
</evidence>
<dbReference type="GO" id="GO:0009279">
    <property type="term" value="C:cell outer membrane"/>
    <property type="evidence" value="ECO:0007669"/>
    <property type="project" value="UniProtKB-SubCell"/>
</dbReference>
<evidence type="ECO:0000256" key="4">
    <source>
        <dbReference type="PROSITE-ProRule" id="PRU00473"/>
    </source>
</evidence>
<dbReference type="SUPFAM" id="SSF103088">
    <property type="entry name" value="OmpA-like"/>
    <property type="match status" value="1"/>
</dbReference>
<evidence type="ECO:0000256" key="3">
    <source>
        <dbReference type="ARBA" id="ARBA00023237"/>
    </source>
</evidence>
<dbReference type="InterPro" id="IPR011659">
    <property type="entry name" value="WD40"/>
</dbReference>